<evidence type="ECO:0000313" key="2">
    <source>
        <dbReference type="Proteomes" id="UP000030686"/>
    </source>
</evidence>
<dbReference type="OrthoDB" id="9997739at2759"/>
<dbReference type="Proteomes" id="UP000030686">
    <property type="component" value="Unassembled WGS sequence"/>
</dbReference>
<dbReference type="EMBL" id="HG792018">
    <property type="protein sequence ID" value="CDM35186.1"/>
    <property type="molecule type" value="Genomic_DNA"/>
</dbReference>
<gene>
    <name evidence="1" type="ORF">PROQFM164_S04g000067</name>
</gene>
<evidence type="ECO:0000313" key="1">
    <source>
        <dbReference type="EMBL" id="CDM35186.1"/>
    </source>
</evidence>
<sequence>MQDPIKAVVGKNKTIFHFQPGALIQGKSALTARVTGPWKNAGEETLDWSYFDEETIDCVLGFFHGRQYDVPRQSAMNTGNPEPELVLTELDAQEDTESGSPLATRSYTGDAIVLHAKVYSFAQHYLIDELQSFALTQMKDCFKPCLEEYSSSPQATSLSLVEAVRIIYSCTLSSDTNIDAARIALRSFIASSHENLRTFGSAYSPSVLQG</sequence>
<dbReference type="STRING" id="1365484.W6QGU9"/>
<keyword evidence="2" id="KW-1185">Reference proteome</keyword>
<proteinExistence type="predicted"/>
<reference evidence="1" key="1">
    <citation type="journal article" date="2014" name="Nat. Commun.">
        <title>Multiple recent horizontal transfers of a large genomic region in cheese making fungi.</title>
        <authorList>
            <person name="Cheeseman K."/>
            <person name="Ropars J."/>
            <person name="Renault P."/>
            <person name="Dupont J."/>
            <person name="Gouzy J."/>
            <person name="Branca A."/>
            <person name="Abraham A.L."/>
            <person name="Ceppi M."/>
            <person name="Conseiller E."/>
            <person name="Debuchy R."/>
            <person name="Malagnac F."/>
            <person name="Goarin A."/>
            <person name="Silar P."/>
            <person name="Lacoste S."/>
            <person name="Sallet E."/>
            <person name="Bensimon A."/>
            <person name="Giraud T."/>
            <person name="Brygoo Y."/>
        </authorList>
    </citation>
    <scope>NUCLEOTIDE SEQUENCE [LARGE SCALE GENOMIC DNA]</scope>
    <source>
        <strain evidence="1">FM164</strain>
    </source>
</reference>
<dbReference type="OMA" id="QHYLIDE"/>
<organism evidence="1 2">
    <name type="scientific">Penicillium roqueforti (strain FM164)</name>
    <dbReference type="NCBI Taxonomy" id="1365484"/>
    <lineage>
        <taxon>Eukaryota</taxon>
        <taxon>Fungi</taxon>
        <taxon>Dikarya</taxon>
        <taxon>Ascomycota</taxon>
        <taxon>Pezizomycotina</taxon>
        <taxon>Eurotiomycetes</taxon>
        <taxon>Eurotiomycetidae</taxon>
        <taxon>Eurotiales</taxon>
        <taxon>Aspergillaceae</taxon>
        <taxon>Penicillium</taxon>
    </lineage>
</organism>
<accession>W6QGU9</accession>
<protein>
    <submittedName>
        <fullName evidence="1">Genomic scaffold, ProqFM164S04</fullName>
    </submittedName>
</protein>
<name>W6QGU9_PENRF</name>
<dbReference type="AlphaFoldDB" id="W6QGU9"/>